<accession>A0A3B1ADE2</accession>
<organism evidence="2">
    <name type="scientific">hydrothermal vent metagenome</name>
    <dbReference type="NCBI Taxonomy" id="652676"/>
    <lineage>
        <taxon>unclassified sequences</taxon>
        <taxon>metagenomes</taxon>
        <taxon>ecological metagenomes</taxon>
    </lineage>
</organism>
<name>A0A3B1ADE2_9ZZZZ</name>
<evidence type="ECO:0000256" key="1">
    <source>
        <dbReference type="SAM" id="Coils"/>
    </source>
</evidence>
<gene>
    <name evidence="2" type="ORF">MNBD_GAMMA20-939</name>
</gene>
<dbReference type="Pfam" id="PF09660">
    <property type="entry name" value="DUF2397"/>
    <property type="match status" value="1"/>
</dbReference>
<dbReference type="NCBIfam" id="TIGR02677">
    <property type="entry name" value="TIGR02677 family protein"/>
    <property type="match status" value="1"/>
</dbReference>
<dbReference type="AlphaFoldDB" id="A0A3B1ADE2"/>
<protein>
    <recommendedName>
        <fullName evidence="3">TIGR02677 family protein</fullName>
    </recommendedName>
</protein>
<keyword evidence="1" id="KW-0175">Coiled coil</keyword>
<evidence type="ECO:0000313" key="2">
    <source>
        <dbReference type="EMBL" id="VAX03899.1"/>
    </source>
</evidence>
<reference evidence="2" key="1">
    <citation type="submission" date="2018-06" db="EMBL/GenBank/DDBJ databases">
        <authorList>
            <person name="Zhirakovskaya E."/>
        </authorList>
    </citation>
    <scope>NUCLEOTIDE SEQUENCE</scope>
</reference>
<dbReference type="EMBL" id="UOFU01000354">
    <property type="protein sequence ID" value="VAX03899.1"/>
    <property type="molecule type" value="Genomic_DNA"/>
</dbReference>
<proteinExistence type="predicted"/>
<feature type="coiled-coil region" evidence="1">
    <location>
        <begin position="402"/>
        <end position="429"/>
    </location>
</feature>
<dbReference type="InterPro" id="IPR013493">
    <property type="entry name" value="CHP02677"/>
</dbReference>
<evidence type="ECO:0008006" key="3">
    <source>
        <dbReference type="Google" id="ProtNLM"/>
    </source>
</evidence>
<sequence length="517" mass="57252">MSSTAFNYVTADKTALYRAVMRAFTTAKAHFIVHLRPGEVIERLPPDSGWSPEEIPAALEQLVAWGNLLAQPDTGRVTTVEDFYRARHLYQLSRQGEAAEAALATFDELLGRRGALQAVALRDIRDTLIAIEQLCAETGSDEKPDAGRVHALLRDLSRVFEDLADNAQAFMAGLGRTLDLRGIDRDAFLAYKEKVIDYLKRFVGDLAVLSPDIAQLIRRLDSPIEGLLILVATREAKDLAPDATLDTDSSDEPPHNPQLEQTLRHWRGHWQGLQAWFSGTQGHPSQASVLQSSARHAILSLLEAVVRLNEKRLGRSDRSADFRTLAGWFMQCEDDGEAHRLWRGVFGLAPARHLSIDEETLAAREQSPVSAQSSWWDAPPLIINPRLRATGSYARRGATAQIRDRRKEKAQLAKQIASESEEARQARRHLATGETTTLSAIGELDEGSFRYFLQLLGEALAAAENTEAAIYTTTGDGAIEIEMRPLAIDKLAKISTPIGTFSGRDYQIRITDLEKSS</sequence>